<name>A0A8J2V9T6_9FLAO</name>
<dbReference type="AlphaFoldDB" id="A0A8J2V9T6"/>
<dbReference type="Gene3D" id="3.40.50.2300">
    <property type="match status" value="1"/>
</dbReference>
<evidence type="ECO:0000256" key="1">
    <source>
        <dbReference type="PROSITE-ProRule" id="PRU00169"/>
    </source>
</evidence>
<keyword evidence="1" id="KW-0597">Phosphoprotein</keyword>
<evidence type="ECO:0000313" key="4">
    <source>
        <dbReference type="Proteomes" id="UP000652231"/>
    </source>
</evidence>
<dbReference type="InterPro" id="IPR011006">
    <property type="entry name" value="CheY-like_superfamily"/>
</dbReference>
<dbReference type="GO" id="GO:0000160">
    <property type="term" value="P:phosphorelay signal transduction system"/>
    <property type="evidence" value="ECO:0007669"/>
    <property type="project" value="InterPro"/>
</dbReference>
<dbReference type="Pfam" id="PF00072">
    <property type="entry name" value="Response_reg"/>
    <property type="match status" value="1"/>
</dbReference>
<feature type="modified residue" description="4-aspartylphosphate" evidence="1">
    <location>
        <position position="63"/>
    </location>
</feature>
<accession>A0A8J2V9T6</accession>
<gene>
    <name evidence="3" type="ORF">GCM10011312_15620</name>
</gene>
<dbReference type="Proteomes" id="UP000652231">
    <property type="component" value="Unassembled WGS sequence"/>
</dbReference>
<evidence type="ECO:0000259" key="2">
    <source>
        <dbReference type="PROSITE" id="PS50110"/>
    </source>
</evidence>
<dbReference type="EMBL" id="BMGK01000005">
    <property type="protein sequence ID" value="GGD92691.1"/>
    <property type="molecule type" value="Genomic_DNA"/>
</dbReference>
<dbReference type="RefSeq" id="WP_188441262.1">
    <property type="nucleotide sequence ID" value="NZ_BMGK01000005.1"/>
</dbReference>
<dbReference type="PANTHER" id="PTHR44520:SF2">
    <property type="entry name" value="RESPONSE REGULATOR RCP1"/>
    <property type="match status" value="1"/>
</dbReference>
<keyword evidence="4" id="KW-1185">Reference proteome</keyword>
<reference evidence="3" key="1">
    <citation type="journal article" date="2014" name="Int. J. Syst. Evol. Microbiol.">
        <title>Complete genome sequence of Corynebacterium casei LMG S-19264T (=DSM 44701T), isolated from a smear-ripened cheese.</title>
        <authorList>
            <consortium name="US DOE Joint Genome Institute (JGI-PGF)"/>
            <person name="Walter F."/>
            <person name="Albersmeier A."/>
            <person name="Kalinowski J."/>
            <person name="Ruckert C."/>
        </authorList>
    </citation>
    <scope>NUCLEOTIDE SEQUENCE</scope>
    <source>
        <strain evidence="3">CGMCC 1.12924</strain>
    </source>
</reference>
<reference evidence="3" key="2">
    <citation type="submission" date="2020-09" db="EMBL/GenBank/DDBJ databases">
        <authorList>
            <person name="Sun Q."/>
            <person name="Zhou Y."/>
        </authorList>
    </citation>
    <scope>NUCLEOTIDE SEQUENCE</scope>
    <source>
        <strain evidence="3">CGMCC 1.12924</strain>
    </source>
</reference>
<comment type="caution">
    <text evidence="3">The sequence shown here is derived from an EMBL/GenBank/DDBJ whole genome shotgun (WGS) entry which is preliminary data.</text>
</comment>
<proteinExistence type="predicted"/>
<dbReference type="SUPFAM" id="SSF52172">
    <property type="entry name" value="CheY-like"/>
    <property type="match status" value="1"/>
</dbReference>
<dbReference type="InterPro" id="IPR001789">
    <property type="entry name" value="Sig_transdc_resp-reg_receiver"/>
</dbReference>
<organism evidence="3 4">
    <name type="scientific">Planktosalinus lacus</name>
    <dbReference type="NCBI Taxonomy" id="1526573"/>
    <lineage>
        <taxon>Bacteria</taxon>
        <taxon>Pseudomonadati</taxon>
        <taxon>Bacteroidota</taxon>
        <taxon>Flavobacteriia</taxon>
        <taxon>Flavobacteriales</taxon>
        <taxon>Flavobacteriaceae</taxon>
        <taxon>Planktosalinus</taxon>
    </lineage>
</organism>
<evidence type="ECO:0000313" key="3">
    <source>
        <dbReference type="EMBL" id="GGD92691.1"/>
    </source>
</evidence>
<sequence length="145" mass="16657">MKSVHILLVEDNPGDILLTTEALEERKLVNKISVVRNGKEALDFLFQEHQYKGETPPDLILLDINIPLLSGHEVLQRIKTDERTKEIPVIILTTSSAERDIHLAYKNHANCFITKPVDIDDFMKAIFNIEDFWIQLVRLPSDTPQ</sequence>
<dbReference type="InterPro" id="IPR052893">
    <property type="entry name" value="TCS_response_regulator"/>
</dbReference>
<feature type="domain" description="Response regulatory" evidence="2">
    <location>
        <begin position="5"/>
        <end position="130"/>
    </location>
</feature>
<dbReference type="SMART" id="SM00448">
    <property type="entry name" value="REC"/>
    <property type="match status" value="1"/>
</dbReference>
<dbReference type="PANTHER" id="PTHR44520">
    <property type="entry name" value="RESPONSE REGULATOR RCP1-RELATED"/>
    <property type="match status" value="1"/>
</dbReference>
<protein>
    <submittedName>
        <fullName evidence="3">Two-component system response regulator</fullName>
    </submittedName>
</protein>
<dbReference type="CDD" id="cd17557">
    <property type="entry name" value="REC_Rcp-like"/>
    <property type="match status" value="1"/>
</dbReference>
<dbReference type="PROSITE" id="PS50110">
    <property type="entry name" value="RESPONSE_REGULATORY"/>
    <property type="match status" value="1"/>
</dbReference>